<accession>X1JBI6</accession>
<keyword evidence="1" id="KW-1133">Transmembrane helix</keyword>
<proteinExistence type="predicted"/>
<gene>
    <name evidence="2" type="ORF">S03H2_44247</name>
</gene>
<sequence>MTDEPKSWINKNVIALSIIIVAIVASAYLYLNTTPARDYETYSRFGFSFEHPEGMELWEQGMGGIGIATTTAGIVQGTLVEDEIPEIIGVIWIPFESS</sequence>
<dbReference type="AlphaFoldDB" id="X1JBI6"/>
<comment type="caution">
    <text evidence="2">The sequence shown here is derived from an EMBL/GenBank/DDBJ whole genome shotgun (WGS) entry which is preliminary data.</text>
</comment>
<dbReference type="EMBL" id="BARU01027652">
    <property type="protein sequence ID" value="GAH75729.1"/>
    <property type="molecule type" value="Genomic_DNA"/>
</dbReference>
<keyword evidence="1" id="KW-0472">Membrane</keyword>
<protein>
    <submittedName>
        <fullName evidence="2">Uncharacterized protein</fullName>
    </submittedName>
</protein>
<feature type="non-terminal residue" evidence="2">
    <location>
        <position position="98"/>
    </location>
</feature>
<feature type="transmembrane region" description="Helical" evidence="1">
    <location>
        <begin position="12"/>
        <end position="31"/>
    </location>
</feature>
<reference evidence="2" key="1">
    <citation type="journal article" date="2014" name="Front. Microbiol.">
        <title>High frequency of phylogenetically diverse reductive dehalogenase-homologous genes in deep subseafloor sedimentary metagenomes.</title>
        <authorList>
            <person name="Kawai M."/>
            <person name="Futagami T."/>
            <person name="Toyoda A."/>
            <person name="Takaki Y."/>
            <person name="Nishi S."/>
            <person name="Hori S."/>
            <person name="Arai W."/>
            <person name="Tsubouchi T."/>
            <person name="Morono Y."/>
            <person name="Uchiyama I."/>
            <person name="Ito T."/>
            <person name="Fujiyama A."/>
            <person name="Inagaki F."/>
            <person name="Takami H."/>
        </authorList>
    </citation>
    <scope>NUCLEOTIDE SEQUENCE</scope>
    <source>
        <strain evidence="2">Expedition CK06-06</strain>
    </source>
</reference>
<keyword evidence="1" id="KW-0812">Transmembrane</keyword>
<evidence type="ECO:0000256" key="1">
    <source>
        <dbReference type="SAM" id="Phobius"/>
    </source>
</evidence>
<organism evidence="2">
    <name type="scientific">marine sediment metagenome</name>
    <dbReference type="NCBI Taxonomy" id="412755"/>
    <lineage>
        <taxon>unclassified sequences</taxon>
        <taxon>metagenomes</taxon>
        <taxon>ecological metagenomes</taxon>
    </lineage>
</organism>
<name>X1JBI6_9ZZZZ</name>
<evidence type="ECO:0000313" key="2">
    <source>
        <dbReference type="EMBL" id="GAH75729.1"/>
    </source>
</evidence>